<name>A0A5Q2N8Z6_9FIRM</name>
<sequence>MLRSLPETKREVLYTTIQMLDQFRGNDKYTELLGDLLRVKEY</sequence>
<dbReference type="Proteomes" id="UP000366051">
    <property type="component" value="Chromosome"/>
</dbReference>
<organism evidence="1 2">
    <name type="scientific">Heliorestis convoluta</name>
    <dbReference type="NCBI Taxonomy" id="356322"/>
    <lineage>
        <taxon>Bacteria</taxon>
        <taxon>Bacillati</taxon>
        <taxon>Bacillota</taxon>
        <taxon>Clostridia</taxon>
        <taxon>Eubacteriales</taxon>
        <taxon>Heliobacteriaceae</taxon>
        <taxon>Heliorestis</taxon>
    </lineage>
</organism>
<protein>
    <submittedName>
        <fullName evidence="1">Uncharacterized protein</fullName>
    </submittedName>
</protein>
<accession>A0A5Q2N8Z6</accession>
<reference evidence="2" key="1">
    <citation type="submission" date="2019-11" db="EMBL/GenBank/DDBJ databases">
        <title>Genome sequence of Heliorestis convoluta strain HH, an alkaliphilic and minimalistic phototrophic bacterium from a soda lake in Egypt.</title>
        <authorList>
            <person name="Dewey E.D."/>
            <person name="Stokes L.M."/>
            <person name="Burchell B.M."/>
            <person name="Shaffer K.N."/>
            <person name="Huntington A.M."/>
            <person name="Baker J.M."/>
            <person name="Nadendla S."/>
            <person name="Giglio M.G."/>
            <person name="Touchman J.W."/>
            <person name="Blankenship R.E."/>
            <person name="Madigan M.T."/>
            <person name="Sattley W.M."/>
        </authorList>
    </citation>
    <scope>NUCLEOTIDE SEQUENCE [LARGE SCALE GENOMIC DNA]</scope>
    <source>
        <strain evidence="2">HH</strain>
    </source>
</reference>
<evidence type="ECO:0000313" key="2">
    <source>
        <dbReference type="Proteomes" id="UP000366051"/>
    </source>
</evidence>
<dbReference type="EMBL" id="CP045875">
    <property type="protein sequence ID" value="QGG48965.1"/>
    <property type="molecule type" value="Genomic_DNA"/>
</dbReference>
<gene>
    <name evidence="1" type="ORF">FTV88_2876</name>
</gene>
<keyword evidence="2" id="KW-1185">Reference proteome</keyword>
<dbReference type="AlphaFoldDB" id="A0A5Q2N8Z6"/>
<proteinExistence type="predicted"/>
<evidence type="ECO:0000313" key="1">
    <source>
        <dbReference type="EMBL" id="QGG48965.1"/>
    </source>
</evidence>
<dbReference type="KEGG" id="hcv:FTV88_2876"/>